<keyword evidence="8" id="KW-0464">Manganese</keyword>
<evidence type="ECO:0000256" key="6">
    <source>
        <dbReference type="ARBA" id="ARBA00022801"/>
    </source>
</evidence>
<dbReference type="GO" id="GO:1903753">
    <property type="term" value="P:negative regulation of p38MAPK cascade"/>
    <property type="evidence" value="ECO:0007669"/>
    <property type="project" value="UniProtKB-ARBA"/>
</dbReference>
<sequence length="478" mass="53359">MPKRGDRVKASQGKANEIYHLTESQTMGQILSSPVIDKEVRSGTDEFTSYAVSSMQGWRVSMEDSHIVNLNVCNGTAMEQHVAFYAVFDGHGGPKVARFCGERLVSILKSQDDFQKRLFEKALRETYFLVDKELLKNQNFNNDRSGATATSVLISQDKGFLICANAGDTRAVLSTDGTAKPLSFDHKPTLPVESERIIAAGGFVDMGRVNGNLALSRAIGDFEYKSNKDLLPQEQQVTCSPDLIRHDINYQNDEFVIVACDGIWDCLSSQDCVELIHYGINQGTMTLTDIASRIIDVCCSPTTEGSGIGCDNMSIIIVALLQQNESLHRWFERIAHKKHSTPISFEQKRREIYQDYEFPVDDRLVFETTFPREESADDKIKKVALYSEEIPEEPSKNEEESNEPPLNLLSLDSLLKMGNKMNETPNTETLFHGHPLAEMIHSLSDASAGETCPDTDYCDEENVTNNNEDNDADNDASI</sequence>
<dbReference type="KEGG" id="ncs:NCAS_0E02720"/>
<dbReference type="HOGENOM" id="CLU_013173_4_2_1"/>
<dbReference type="SUPFAM" id="SSF81606">
    <property type="entry name" value="PP2C-like"/>
    <property type="match status" value="1"/>
</dbReference>
<dbReference type="GO" id="GO:0046872">
    <property type="term" value="F:metal ion binding"/>
    <property type="evidence" value="ECO:0007669"/>
    <property type="project" value="UniProtKB-KW"/>
</dbReference>
<evidence type="ECO:0000313" key="13">
    <source>
        <dbReference type="EMBL" id="CCC70342.1"/>
    </source>
</evidence>
<evidence type="ECO:0000256" key="4">
    <source>
        <dbReference type="ARBA" id="ARBA00013081"/>
    </source>
</evidence>
<dbReference type="InterPro" id="IPR036457">
    <property type="entry name" value="PPM-type-like_dom_sf"/>
</dbReference>
<comment type="similarity">
    <text evidence="3 10">Belongs to the PP2C family.</text>
</comment>
<dbReference type="RefSeq" id="XP_003676701.1">
    <property type="nucleotide sequence ID" value="XM_003676653.1"/>
</dbReference>
<comment type="cofactor">
    <cofactor evidence="2">
        <name>Mg(2+)</name>
        <dbReference type="ChEBI" id="CHEBI:18420"/>
    </cofactor>
</comment>
<evidence type="ECO:0000256" key="9">
    <source>
        <dbReference type="ARBA" id="ARBA00048832"/>
    </source>
</evidence>
<feature type="domain" description="PPM-type phosphatase" evidence="12">
    <location>
        <begin position="49"/>
        <end position="320"/>
    </location>
</feature>
<evidence type="ECO:0000256" key="11">
    <source>
        <dbReference type="SAM" id="MobiDB-lite"/>
    </source>
</evidence>
<dbReference type="InterPro" id="IPR001932">
    <property type="entry name" value="PPM-type_phosphatase-like_dom"/>
</dbReference>
<dbReference type="AlphaFoldDB" id="G0VFS5"/>
<dbReference type="InterPro" id="IPR000222">
    <property type="entry name" value="PP2C_BS"/>
</dbReference>
<dbReference type="PANTHER" id="PTHR13832:SF565">
    <property type="entry name" value="AT28366P-RELATED"/>
    <property type="match status" value="1"/>
</dbReference>
<organism evidence="13 14">
    <name type="scientific">Naumovozyma castellii</name>
    <name type="common">Yeast</name>
    <name type="synonym">Saccharomyces castellii</name>
    <dbReference type="NCBI Taxonomy" id="27288"/>
    <lineage>
        <taxon>Eukaryota</taxon>
        <taxon>Fungi</taxon>
        <taxon>Dikarya</taxon>
        <taxon>Ascomycota</taxon>
        <taxon>Saccharomycotina</taxon>
        <taxon>Saccharomycetes</taxon>
        <taxon>Saccharomycetales</taxon>
        <taxon>Saccharomycetaceae</taxon>
        <taxon>Naumovozyma</taxon>
    </lineage>
</organism>
<evidence type="ECO:0000259" key="12">
    <source>
        <dbReference type="PROSITE" id="PS51746"/>
    </source>
</evidence>
<protein>
    <recommendedName>
        <fullName evidence="4">protein-serine/threonine phosphatase</fullName>
        <ecNumber evidence="4">3.1.3.16</ecNumber>
    </recommendedName>
</protein>
<keyword evidence="7 10" id="KW-0904">Protein phosphatase</keyword>
<dbReference type="PROSITE" id="PS01032">
    <property type="entry name" value="PPM_1"/>
    <property type="match status" value="1"/>
</dbReference>
<dbReference type="GO" id="GO:1904289">
    <property type="term" value="P:regulation of mitotic DNA damage checkpoint"/>
    <property type="evidence" value="ECO:0007669"/>
    <property type="project" value="UniProtKB-ARBA"/>
</dbReference>
<dbReference type="STRING" id="1064592.G0VFS5"/>
<evidence type="ECO:0000313" key="14">
    <source>
        <dbReference type="Proteomes" id="UP000001640"/>
    </source>
</evidence>
<evidence type="ECO:0000256" key="10">
    <source>
        <dbReference type="RuleBase" id="RU003465"/>
    </source>
</evidence>
<evidence type="ECO:0000256" key="1">
    <source>
        <dbReference type="ARBA" id="ARBA00001936"/>
    </source>
</evidence>
<evidence type="ECO:0000256" key="5">
    <source>
        <dbReference type="ARBA" id="ARBA00022723"/>
    </source>
</evidence>
<dbReference type="SMART" id="SM00332">
    <property type="entry name" value="PP2Cc"/>
    <property type="match status" value="1"/>
</dbReference>
<reference evidence="13 14" key="1">
    <citation type="journal article" date="2011" name="Proc. Natl. Acad. Sci. U.S.A.">
        <title>Evolutionary erosion of yeast sex chromosomes by mating-type switching accidents.</title>
        <authorList>
            <person name="Gordon J.L."/>
            <person name="Armisen D."/>
            <person name="Proux-Wera E."/>
            <person name="Oheigeartaigh S.S."/>
            <person name="Byrne K.P."/>
            <person name="Wolfe K.H."/>
        </authorList>
    </citation>
    <scope>NUCLEOTIDE SEQUENCE [LARGE SCALE GENOMIC DNA]</scope>
    <source>
        <strain evidence="14">ATCC 76901 / BCRC 22586 / CBS 4309 / NBRC 1992 / NRRL Y-12630</strain>
    </source>
</reference>
<name>G0VFS5_NAUCA</name>
<dbReference type="Proteomes" id="UP000001640">
    <property type="component" value="Chromosome 5"/>
</dbReference>
<dbReference type="OMA" id="GFLICAN"/>
<keyword evidence="5" id="KW-0479">Metal-binding</keyword>
<dbReference type="Pfam" id="PF00481">
    <property type="entry name" value="PP2C"/>
    <property type="match status" value="1"/>
</dbReference>
<dbReference type="GO" id="GO:0010508">
    <property type="term" value="P:positive regulation of autophagy"/>
    <property type="evidence" value="ECO:0007669"/>
    <property type="project" value="UniProtKB-ARBA"/>
</dbReference>
<dbReference type="EC" id="3.1.3.16" evidence="4"/>
<dbReference type="eggNOG" id="KOG0698">
    <property type="taxonomic scope" value="Eukaryota"/>
</dbReference>
<dbReference type="CDD" id="cd00143">
    <property type="entry name" value="PP2Cc"/>
    <property type="match status" value="1"/>
</dbReference>
<evidence type="ECO:0000256" key="3">
    <source>
        <dbReference type="ARBA" id="ARBA00006702"/>
    </source>
</evidence>
<comment type="catalytic activity">
    <reaction evidence="9">
        <text>O-phospho-L-threonyl-[protein] + H2O = L-threonyl-[protein] + phosphate</text>
        <dbReference type="Rhea" id="RHEA:47004"/>
        <dbReference type="Rhea" id="RHEA-COMP:11060"/>
        <dbReference type="Rhea" id="RHEA-COMP:11605"/>
        <dbReference type="ChEBI" id="CHEBI:15377"/>
        <dbReference type="ChEBI" id="CHEBI:30013"/>
        <dbReference type="ChEBI" id="CHEBI:43474"/>
        <dbReference type="ChEBI" id="CHEBI:61977"/>
        <dbReference type="EC" id="3.1.3.16"/>
    </reaction>
    <physiologicalReaction direction="left-to-right" evidence="9">
        <dbReference type="Rhea" id="RHEA:47005"/>
    </physiologicalReaction>
</comment>
<keyword evidence="14" id="KW-1185">Reference proteome</keyword>
<dbReference type="GO" id="GO:0004722">
    <property type="term" value="F:protein serine/threonine phosphatase activity"/>
    <property type="evidence" value="ECO:0007669"/>
    <property type="project" value="UniProtKB-EC"/>
</dbReference>
<evidence type="ECO:0000256" key="7">
    <source>
        <dbReference type="ARBA" id="ARBA00022912"/>
    </source>
</evidence>
<dbReference type="PANTHER" id="PTHR13832">
    <property type="entry name" value="PROTEIN PHOSPHATASE 2C"/>
    <property type="match status" value="1"/>
</dbReference>
<dbReference type="Gene3D" id="3.60.40.10">
    <property type="entry name" value="PPM-type phosphatase domain"/>
    <property type="match status" value="1"/>
</dbReference>
<dbReference type="OrthoDB" id="10264738at2759"/>
<evidence type="ECO:0000256" key="2">
    <source>
        <dbReference type="ARBA" id="ARBA00001946"/>
    </source>
</evidence>
<accession>G0VFS5</accession>
<evidence type="ECO:0000256" key="8">
    <source>
        <dbReference type="ARBA" id="ARBA00023211"/>
    </source>
</evidence>
<dbReference type="InParanoid" id="G0VFS5"/>
<dbReference type="PROSITE" id="PS51746">
    <property type="entry name" value="PPM_2"/>
    <property type="match status" value="1"/>
</dbReference>
<reference key="2">
    <citation type="submission" date="2011-08" db="EMBL/GenBank/DDBJ databases">
        <title>Genome sequence of Naumovozyma castellii.</title>
        <authorList>
            <person name="Gordon J.L."/>
            <person name="Armisen D."/>
            <person name="Proux-Wera E."/>
            <person name="OhEigeartaigh S.S."/>
            <person name="Byrne K.P."/>
            <person name="Wolfe K.H."/>
        </authorList>
    </citation>
    <scope>NUCLEOTIDE SEQUENCE</scope>
    <source>
        <strain>Type strain:CBS 4309</strain>
    </source>
</reference>
<feature type="region of interest" description="Disordered" evidence="11">
    <location>
        <begin position="446"/>
        <end position="478"/>
    </location>
</feature>
<proteinExistence type="inferred from homology"/>
<dbReference type="EMBL" id="HE576756">
    <property type="protein sequence ID" value="CCC70342.1"/>
    <property type="molecule type" value="Genomic_DNA"/>
</dbReference>
<feature type="compositionally biased region" description="Acidic residues" evidence="11">
    <location>
        <begin position="456"/>
        <end position="478"/>
    </location>
</feature>
<dbReference type="InterPro" id="IPR015655">
    <property type="entry name" value="PP2C"/>
</dbReference>
<dbReference type="GeneID" id="96903973"/>
<comment type="cofactor">
    <cofactor evidence="1">
        <name>Mn(2+)</name>
        <dbReference type="ChEBI" id="CHEBI:29035"/>
    </cofactor>
</comment>
<gene>
    <name evidence="13" type="primary">NCAS0E02720</name>
    <name evidence="13" type="ordered locus">NCAS_0E02720</name>
</gene>
<dbReference type="FunFam" id="3.60.40.10:FF:000016">
    <property type="entry name" value="Protein phosphatase 2C"/>
    <property type="match status" value="1"/>
</dbReference>
<keyword evidence="6 10" id="KW-0378">Hydrolase</keyword>